<gene>
    <name evidence="2" type="ORF">IIF7_19369</name>
</gene>
<reference evidence="2 3" key="1">
    <citation type="submission" date="2013-04" db="EMBL/GenBank/DDBJ databases">
        <title>Zunongwangia sp. 22II14-10F7 Genome Sequencing.</title>
        <authorList>
            <person name="Lai Q."/>
            <person name="Shao Z."/>
        </authorList>
    </citation>
    <scope>NUCLEOTIDE SEQUENCE [LARGE SCALE GENOMIC DNA]</scope>
    <source>
        <strain evidence="2 3">22II14-10F7</strain>
    </source>
</reference>
<evidence type="ECO:0000259" key="1">
    <source>
        <dbReference type="Pfam" id="PF25056"/>
    </source>
</evidence>
<dbReference type="Pfam" id="PF25056">
    <property type="entry name" value="DUF7793"/>
    <property type="match status" value="1"/>
</dbReference>
<dbReference type="Proteomes" id="UP000192746">
    <property type="component" value="Unassembled WGS sequence"/>
</dbReference>
<name>A0A1Y1SZS5_9FLAO</name>
<accession>A0A1Y1SZS5</accession>
<proteinExistence type="predicted"/>
<sequence>MQKHYSNIYAEFWIEDHILYVIFKPNTILNLQGAKKIVADRLQFQQSKEYAVYCDIRGLLKVDYNARIYLTKEGILGIIAIAFIVDEHRTETFAKYYKISRKFGFPIRVFRNPAEGKAYIHQL</sequence>
<dbReference type="AlphaFoldDB" id="A0A1Y1SZS5"/>
<evidence type="ECO:0000313" key="3">
    <source>
        <dbReference type="Proteomes" id="UP000192746"/>
    </source>
</evidence>
<comment type="caution">
    <text evidence="2">The sequence shown here is derived from an EMBL/GenBank/DDBJ whole genome shotgun (WGS) entry which is preliminary data.</text>
</comment>
<protein>
    <recommendedName>
        <fullName evidence="1">DUF7793 domain-containing protein</fullName>
    </recommendedName>
</protein>
<dbReference type="RefSeq" id="WP_084843337.1">
    <property type="nucleotide sequence ID" value="NZ_ARYN01000026.1"/>
</dbReference>
<dbReference type="STRING" id="1185767.IIF7_19369"/>
<organism evidence="2 3">
    <name type="scientific">Zunongwangia atlantica 22II14-10F7</name>
    <dbReference type="NCBI Taxonomy" id="1185767"/>
    <lineage>
        <taxon>Bacteria</taxon>
        <taxon>Pseudomonadati</taxon>
        <taxon>Bacteroidota</taxon>
        <taxon>Flavobacteriia</taxon>
        <taxon>Flavobacteriales</taxon>
        <taxon>Flavobacteriaceae</taxon>
        <taxon>Zunongwangia</taxon>
    </lineage>
</organism>
<evidence type="ECO:0000313" key="2">
    <source>
        <dbReference type="EMBL" id="ORL43753.1"/>
    </source>
</evidence>
<feature type="domain" description="DUF7793" evidence="1">
    <location>
        <begin position="12"/>
        <end position="122"/>
    </location>
</feature>
<dbReference type="InterPro" id="IPR056695">
    <property type="entry name" value="DUF7793"/>
</dbReference>
<keyword evidence="3" id="KW-1185">Reference proteome</keyword>
<dbReference type="OrthoDB" id="957652at2"/>
<dbReference type="EMBL" id="ARYN01000026">
    <property type="protein sequence ID" value="ORL43753.1"/>
    <property type="molecule type" value="Genomic_DNA"/>
</dbReference>